<dbReference type="EMBL" id="AE016958">
    <property type="protein sequence ID" value="AAS03704.1"/>
    <property type="molecule type" value="Genomic_DNA"/>
</dbReference>
<protein>
    <submittedName>
        <fullName evidence="3">Uncharacterized protein</fullName>
    </submittedName>
</protein>
<name>Q740G4_MYCPA</name>
<feature type="region of interest" description="Disordered" evidence="1">
    <location>
        <begin position="31"/>
        <end position="56"/>
    </location>
</feature>
<dbReference type="AlphaFoldDB" id="Q740G4"/>
<evidence type="ECO:0000256" key="1">
    <source>
        <dbReference type="SAM" id="MobiDB-lite"/>
    </source>
</evidence>
<dbReference type="Proteomes" id="UP000000580">
    <property type="component" value="Chromosome"/>
</dbReference>
<organism evidence="3 4">
    <name type="scientific">Mycolicibacterium paratuberculosis (strain ATCC BAA-968 / K-10)</name>
    <name type="common">Mycobacterium paratuberculosis</name>
    <dbReference type="NCBI Taxonomy" id="262316"/>
    <lineage>
        <taxon>Bacteria</taxon>
        <taxon>Bacillati</taxon>
        <taxon>Actinomycetota</taxon>
        <taxon>Actinomycetes</taxon>
        <taxon>Mycobacteriales</taxon>
        <taxon>Mycobacteriaceae</taxon>
        <taxon>Mycobacterium</taxon>
        <taxon>Mycobacterium avium complex (MAC)</taxon>
    </lineage>
</organism>
<dbReference type="KEGG" id="mpa:MAP_1387c"/>
<accession>Q740G4</accession>
<keyword evidence="2" id="KW-1133">Transmembrane helix</keyword>
<feature type="compositionally biased region" description="Basic and acidic residues" evidence="1">
    <location>
        <begin position="34"/>
        <end position="43"/>
    </location>
</feature>
<keyword evidence="2" id="KW-0812">Transmembrane</keyword>
<evidence type="ECO:0000256" key="2">
    <source>
        <dbReference type="SAM" id="Phobius"/>
    </source>
</evidence>
<evidence type="ECO:0000313" key="4">
    <source>
        <dbReference type="Proteomes" id="UP000000580"/>
    </source>
</evidence>
<proteinExistence type="predicted"/>
<reference evidence="3 4" key="1">
    <citation type="journal article" date="2005" name="Proc. Natl. Acad. Sci. U.S.A.">
        <title>The complete genome sequence of Mycobacterium avium subspecies paratuberculosis.</title>
        <authorList>
            <person name="Li L."/>
            <person name="Bannantine J.P."/>
            <person name="Zhang Q."/>
            <person name="Amonsin A."/>
            <person name="May B.J."/>
            <person name="Alt D."/>
            <person name="Banerji N."/>
            <person name="Kanjilal S."/>
            <person name="Kapur V."/>
        </authorList>
    </citation>
    <scope>NUCLEOTIDE SEQUENCE [LARGE SCALE GENOMIC DNA]</scope>
    <source>
        <strain evidence="4">ATCC BAA-968 / K-10</strain>
    </source>
</reference>
<sequence length="244" mass="26281">MKLTAGRSPVLWAASAAVTDGAGAGGCVRSIPAEARRRHDDTGFSRPPSPRHHPRGRAVIAAHRRVTGRHHASEKGRHMLLLGNGGRRRAAGGDGLGEVQQLAERALYDVAHGRFERSLSGLTAMAALVTTAEIYFEHYKASFGNKWMWSPIVVTPPVVVAGIGGVFSRRWAKVWLPITAAVYTANGLMGEYLHARGVARKPGGWKHASYNVPMGPPIAAPGLMCMVGGMGLLASILRRERFRR</sequence>
<keyword evidence="2" id="KW-0472">Membrane</keyword>
<feature type="transmembrane region" description="Helical" evidence="2">
    <location>
        <begin position="148"/>
        <end position="167"/>
    </location>
</feature>
<feature type="transmembrane region" description="Helical" evidence="2">
    <location>
        <begin position="119"/>
        <end position="136"/>
    </location>
</feature>
<feature type="transmembrane region" description="Helical" evidence="2">
    <location>
        <begin position="174"/>
        <end position="194"/>
    </location>
</feature>
<dbReference type="STRING" id="262316.MAP_1387c"/>
<gene>
    <name evidence="3" type="ordered locus">MAP_1387c</name>
</gene>
<feature type="transmembrane region" description="Helical" evidence="2">
    <location>
        <begin position="214"/>
        <end position="237"/>
    </location>
</feature>
<dbReference type="HOGENOM" id="CLU_099418_0_0_11"/>
<dbReference type="eggNOG" id="ENOG5032ICA">
    <property type="taxonomic scope" value="Bacteria"/>
</dbReference>
<keyword evidence="4" id="KW-1185">Reference proteome</keyword>
<evidence type="ECO:0000313" key="3">
    <source>
        <dbReference type="EMBL" id="AAS03704.1"/>
    </source>
</evidence>